<accession>A0A8J7FRF8</accession>
<dbReference type="Proteomes" id="UP000608754">
    <property type="component" value="Unassembled WGS sequence"/>
</dbReference>
<keyword evidence="3" id="KW-1185">Reference proteome</keyword>
<name>A0A8J7FRF8_9FLAO</name>
<gene>
    <name evidence="2" type="ORF">IM532_10180</name>
</gene>
<evidence type="ECO:0000313" key="2">
    <source>
        <dbReference type="EMBL" id="MBF0597810.1"/>
    </source>
</evidence>
<keyword evidence="1" id="KW-0732">Signal</keyword>
<protein>
    <submittedName>
        <fullName evidence="2">PorT family protein</fullName>
    </submittedName>
</protein>
<feature type="signal peptide" evidence="1">
    <location>
        <begin position="1"/>
        <end position="20"/>
    </location>
</feature>
<dbReference type="RefSeq" id="WP_194183352.1">
    <property type="nucleotide sequence ID" value="NZ_JADGIK010000006.1"/>
</dbReference>
<dbReference type="EMBL" id="JADGIK010000006">
    <property type="protein sequence ID" value="MBF0597810.1"/>
    <property type="molecule type" value="Genomic_DNA"/>
</dbReference>
<feature type="chain" id="PRO_5035198138" evidence="1">
    <location>
        <begin position="21"/>
        <end position="346"/>
    </location>
</feature>
<evidence type="ECO:0000256" key="1">
    <source>
        <dbReference type="SAM" id="SignalP"/>
    </source>
</evidence>
<dbReference type="AlphaFoldDB" id="A0A8J7FRF8"/>
<comment type="caution">
    <text evidence="2">The sequence shown here is derived from an EMBL/GenBank/DDBJ whole genome shotgun (WGS) entry which is preliminary data.</text>
</comment>
<proteinExistence type="predicted"/>
<reference evidence="2" key="1">
    <citation type="submission" date="2020-10" db="EMBL/GenBank/DDBJ databases">
        <authorList>
            <person name="Lu T."/>
            <person name="Wang Q."/>
            <person name="Han X."/>
        </authorList>
    </citation>
    <scope>NUCLEOTIDE SEQUENCE</scope>
    <source>
        <strain evidence="2">WQ 117</strain>
    </source>
</reference>
<organism evidence="2 3">
    <name type="scientific">Faecalibacter rhinopitheci</name>
    <dbReference type="NCBI Taxonomy" id="2779678"/>
    <lineage>
        <taxon>Bacteria</taxon>
        <taxon>Pseudomonadati</taxon>
        <taxon>Bacteroidota</taxon>
        <taxon>Flavobacteriia</taxon>
        <taxon>Flavobacteriales</taxon>
        <taxon>Weeksellaceae</taxon>
        <taxon>Faecalibacter</taxon>
    </lineage>
</organism>
<evidence type="ECO:0000313" key="3">
    <source>
        <dbReference type="Proteomes" id="UP000608754"/>
    </source>
</evidence>
<sequence length="346" mass="39515">MIKRIIVAGMLCLFATPTFAQNIAIDFNKGGNQDKVSPKVREKMDEFQLQIREIVNEEKAKLDAEIQKVENDLADGKLSKTEADEKKESLAIQSSDLINERIQAVNFDLDELIKKQVAFAILNGNDADAVPTKSELEKKHRATHNITGYIGYGFMGFSQKQNEELDSRLGFANNFELGLSYTKQFNRESPWSLKSGMVFSWRTIRLDDDYRFVRDADGNTGLMHNETQLDKSKLRGSYLIVPLGLQYTFGKTVTVEDFTYYKEKDIAITANVYGGVKLANNNIVKGDDVSFRDKKDYNLNPFIYGAQLTFKINSVNIYARQEFSNYFDKNTFDDRKMFQVGINFGF</sequence>